<evidence type="ECO:0000256" key="1">
    <source>
        <dbReference type="ARBA" id="ARBA00001933"/>
    </source>
</evidence>
<dbReference type="SUPFAM" id="SSF53383">
    <property type="entry name" value="PLP-dependent transferases"/>
    <property type="match status" value="1"/>
</dbReference>
<protein>
    <submittedName>
        <fullName evidence="6">Threonine aldolase</fullName>
    </submittedName>
</protein>
<dbReference type="EMBL" id="JACCBG010000001">
    <property type="protein sequence ID" value="NYD42245.1"/>
    <property type="molecule type" value="Genomic_DNA"/>
</dbReference>
<accession>A0A7Y9E7A2</accession>
<dbReference type="GO" id="GO:0008732">
    <property type="term" value="F:L-allo-threonine aldolase activity"/>
    <property type="evidence" value="ECO:0007669"/>
    <property type="project" value="TreeGrafter"/>
</dbReference>
<dbReference type="Gene3D" id="3.40.640.10">
    <property type="entry name" value="Type I PLP-dependent aspartate aminotransferase-like (Major domain)"/>
    <property type="match status" value="1"/>
</dbReference>
<keyword evidence="3" id="KW-0663">Pyridoxal phosphate</keyword>
<sequence>MTHEDQNGRAGDAAAPDPVPAATPATNPATEPATDPEPAPDLTERLRAASRACTVMVPWHRRTTPAEMLASWAAGAEELGLDEWDMYADGGAVTRLEEQVAELLGKPAAVFFVSGTMAQQAMLRVWCERRGSHRVALPDLSHLLHHEADGPRLLHDLRFEWLTEGRRTATAADLRALPAGLGSALVELPLRDAGCLLPAWEELTELGQAARELGVPLHVDGARVWESQPFYGRPLAEIAAVCDSMYVSFYKGLGGPAGAAVVGEQDAMDELRAWRQRMGGRLHKMTPYAVPALLGLRDRLPRMGEYVAWARAFAAELVAAGLRVNPEPPHTNTFQVFAEAPRTAVEERLAAFMERERIQPCGSWVDAAVPGVSTCEFAAYDAALEHDPKVVARWYAELAGV</sequence>
<comment type="cofactor">
    <cofactor evidence="1">
        <name>pyridoxal 5'-phosphate</name>
        <dbReference type="ChEBI" id="CHEBI:597326"/>
    </cofactor>
</comment>
<dbReference type="AlphaFoldDB" id="A0A7Y9E7A2"/>
<evidence type="ECO:0000313" key="6">
    <source>
        <dbReference type="EMBL" id="NYD42245.1"/>
    </source>
</evidence>
<dbReference type="GO" id="GO:0006567">
    <property type="term" value="P:L-threonine catabolic process"/>
    <property type="evidence" value="ECO:0007669"/>
    <property type="project" value="TreeGrafter"/>
</dbReference>
<evidence type="ECO:0000259" key="5">
    <source>
        <dbReference type="Pfam" id="PF01212"/>
    </source>
</evidence>
<dbReference type="InterPro" id="IPR015422">
    <property type="entry name" value="PyrdxlP-dep_Trfase_small"/>
</dbReference>
<evidence type="ECO:0000256" key="4">
    <source>
        <dbReference type="SAM" id="MobiDB-lite"/>
    </source>
</evidence>
<dbReference type="InterPro" id="IPR015421">
    <property type="entry name" value="PyrdxlP-dep_Trfase_major"/>
</dbReference>
<name>A0A7Y9E7A2_9ACTN</name>
<dbReference type="Proteomes" id="UP000535511">
    <property type="component" value="Unassembled WGS sequence"/>
</dbReference>
<keyword evidence="7" id="KW-1185">Reference proteome</keyword>
<dbReference type="Gene3D" id="3.90.1150.10">
    <property type="entry name" value="Aspartate Aminotransferase, domain 1"/>
    <property type="match status" value="1"/>
</dbReference>
<evidence type="ECO:0000313" key="7">
    <source>
        <dbReference type="Proteomes" id="UP000535511"/>
    </source>
</evidence>
<feature type="domain" description="Aromatic amino acid beta-eliminating lyase/threonine aldolase" evidence="5">
    <location>
        <begin position="85"/>
        <end position="338"/>
    </location>
</feature>
<evidence type="ECO:0000256" key="2">
    <source>
        <dbReference type="ARBA" id="ARBA00006966"/>
    </source>
</evidence>
<gene>
    <name evidence="6" type="ORF">BJZ21_002328</name>
</gene>
<dbReference type="RefSeq" id="WP_179663904.1">
    <property type="nucleotide sequence ID" value="NZ_JACCBG010000001.1"/>
</dbReference>
<evidence type="ECO:0000256" key="3">
    <source>
        <dbReference type="ARBA" id="ARBA00022898"/>
    </source>
</evidence>
<dbReference type="GO" id="GO:0006545">
    <property type="term" value="P:glycine biosynthetic process"/>
    <property type="evidence" value="ECO:0007669"/>
    <property type="project" value="TreeGrafter"/>
</dbReference>
<dbReference type="PANTHER" id="PTHR48097">
    <property type="entry name" value="L-THREONINE ALDOLASE-RELATED"/>
    <property type="match status" value="1"/>
</dbReference>
<dbReference type="Pfam" id="PF01212">
    <property type="entry name" value="Beta_elim_lyase"/>
    <property type="match status" value="1"/>
</dbReference>
<organism evidence="6 7">
    <name type="scientific">Nocardioides panaciterrulae</name>
    <dbReference type="NCBI Taxonomy" id="661492"/>
    <lineage>
        <taxon>Bacteria</taxon>
        <taxon>Bacillati</taxon>
        <taxon>Actinomycetota</taxon>
        <taxon>Actinomycetes</taxon>
        <taxon>Propionibacteriales</taxon>
        <taxon>Nocardioidaceae</taxon>
        <taxon>Nocardioides</taxon>
    </lineage>
</organism>
<feature type="compositionally biased region" description="Low complexity" evidence="4">
    <location>
        <begin position="12"/>
        <end position="33"/>
    </location>
</feature>
<comment type="caution">
    <text evidence="6">The sequence shown here is derived from an EMBL/GenBank/DDBJ whole genome shotgun (WGS) entry which is preliminary data.</text>
</comment>
<dbReference type="InterPro" id="IPR015424">
    <property type="entry name" value="PyrdxlP-dep_Trfase"/>
</dbReference>
<dbReference type="PANTHER" id="PTHR48097:SF9">
    <property type="entry name" value="L-THREONINE ALDOLASE"/>
    <property type="match status" value="1"/>
</dbReference>
<feature type="region of interest" description="Disordered" evidence="4">
    <location>
        <begin position="1"/>
        <end position="41"/>
    </location>
</feature>
<comment type="similarity">
    <text evidence="2">Belongs to the threonine aldolase family.</text>
</comment>
<dbReference type="GO" id="GO:0005829">
    <property type="term" value="C:cytosol"/>
    <property type="evidence" value="ECO:0007669"/>
    <property type="project" value="TreeGrafter"/>
</dbReference>
<proteinExistence type="inferred from homology"/>
<dbReference type="InterPro" id="IPR001597">
    <property type="entry name" value="ArAA_b-elim_lyase/Thr_aldolase"/>
</dbReference>
<reference evidence="6 7" key="1">
    <citation type="submission" date="2020-07" db="EMBL/GenBank/DDBJ databases">
        <title>Sequencing the genomes of 1000 actinobacteria strains.</title>
        <authorList>
            <person name="Klenk H.-P."/>
        </authorList>
    </citation>
    <scope>NUCLEOTIDE SEQUENCE [LARGE SCALE GENOMIC DNA]</scope>
    <source>
        <strain evidence="6 7">DSM 21350</strain>
    </source>
</reference>